<dbReference type="SUPFAM" id="SSF55961">
    <property type="entry name" value="Bet v1-like"/>
    <property type="match status" value="1"/>
</dbReference>
<proteinExistence type="predicted"/>
<dbReference type="InterPro" id="IPR036291">
    <property type="entry name" value="NAD(P)-bd_dom_sf"/>
</dbReference>
<gene>
    <name evidence="2" type="ORF">DSCO28_23680</name>
</gene>
<dbReference type="Proteomes" id="UP000425960">
    <property type="component" value="Chromosome"/>
</dbReference>
<protein>
    <submittedName>
        <fullName evidence="2">NAD(P)-dependent oxidoreductase</fullName>
    </submittedName>
</protein>
<dbReference type="PANTHER" id="PTHR48079">
    <property type="entry name" value="PROTEIN YEEZ"/>
    <property type="match status" value="1"/>
</dbReference>
<dbReference type="EMBL" id="AP021876">
    <property type="protein sequence ID" value="BBO81802.1"/>
    <property type="molecule type" value="Genomic_DNA"/>
</dbReference>
<dbReference type="SUPFAM" id="SSF51735">
    <property type="entry name" value="NAD(P)-binding Rossmann-fold domains"/>
    <property type="match status" value="1"/>
</dbReference>
<dbReference type="KEGG" id="dov:DSCO28_23680"/>
<dbReference type="InterPro" id="IPR016040">
    <property type="entry name" value="NAD(P)-bd_dom"/>
</dbReference>
<dbReference type="Pfam" id="PF13460">
    <property type="entry name" value="NAD_binding_10"/>
    <property type="match status" value="1"/>
</dbReference>
<sequence length="510" mass="55945">MQPDLKQPVFVTGGTGYVGGRLIPRLLGAGYRVRAMVRSPQRLSCRPWGQHPHLEIAAGDALDRNAFVHASEGCGEAFYLIHSMNAHKGRYADADRQAAENMVAAAEQNGLTRIIYLGGLGDQDHEALSPHLRSRHSVARIFQAGQIPVTNLRAAMILGSGSASFEMLRYLVDRLPVMITPRWVHTPCQPIAIGNVLDYLEGCLRVPESAGQTFDIGGPDVLTYRDLIRIYAREAGLRPRIIIPVPVLTPWLSAKWIHLVTPVPASIAQPLTEGLCVPVVCRDARIRQIVPVELADAGKAIRTALERVHQEQVKTCWFDGGGRLPPEWTTCGDADYAGGTVLGGAYRIVLAGDAEAVWRTVSAIGGGNGWYFANGLWRLRGMLDRLAGGPGLRRGRRHPTDLRVGDGLDFWRVIALEAPRRLLLLAEMKAPGDALLEFLITPRGNGRVELKMVSRFLPRGLLGILYWYALLPTHQWLFEGLLRSVAARTGLAVDSGPEKAAMSAMLECRW</sequence>
<name>A0A5K7ZI58_9BACT</name>
<dbReference type="InterPro" id="IPR051783">
    <property type="entry name" value="NAD(P)-dependent_oxidoreduct"/>
</dbReference>
<dbReference type="RefSeq" id="WP_155322403.1">
    <property type="nucleotide sequence ID" value="NZ_AP021876.1"/>
</dbReference>
<feature type="domain" description="NAD(P)-binding" evidence="1">
    <location>
        <begin position="13"/>
        <end position="140"/>
    </location>
</feature>
<dbReference type="PANTHER" id="PTHR48079:SF6">
    <property type="entry name" value="NAD(P)-BINDING DOMAIN-CONTAINING PROTEIN-RELATED"/>
    <property type="match status" value="1"/>
</dbReference>
<accession>A0A5K7ZI58</accession>
<reference evidence="2 3" key="1">
    <citation type="submission" date="2019-11" db="EMBL/GenBank/DDBJ databases">
        <title>Comparative genomics of hydrocarbon-degrading Desulfosarcina strains.</title>
        <authorList>
            <person name="Watanabe M."/>
            <person name="Kojima H."/>
            <person name="Fukui M."/>
        </authorList>
    </citation>
    <scope>NUCLEOTIDE SEQUENCE [LARGE SCALE GENOMIC DNA]</scope>
    <source>
        <strain evidence="2 3">28bB2T</strain>
    </source>
</reference>
<dbReference type="Pfam" id="PF11066">
    <property type="entry name" value="DUF2867"/>
    <property type="match status" value="1"/>
</dbReference>
<evidence type="ECO:0000313" key="3">
    <source>
        <dbReference type="Proteomes" id="UP000425960"/>
    </source>
</evidence>
<dbReference type="GO" id="GO:0004029">
    <property type="term" value="F:aldehyde dehydrogenase (NAD+) activity"/>
    <property type="evidence" value="ECO:0007669"/>
    <property type="project" value="TreeGrafter"/>
</dbReference>
<evidence type="ECO:0000259" key="1">
    <source>
        <dbReference type="Pfam" id="PF13460"/>
    </source>
</evidence>
<dbReference type="Gene3D" id="3.40.50.720">
    <property type="entry name" value="NAD(P)-binding Rossmann-like Domain"/>
    <property type="match status" value="1"/>
</dbReference>
<organism evidence="2 3">
    <name type="scientific">Desulfosarcina ovata subsp. sediminis</name>
    <dbReference type="NCBI Taxonomy" id="885957"/>
    <lineage>
        <taxon>Bacteria</taxon>
        <taxon>Pseudomonadati</taxon>
        <taxon>Thermodesulfobacteriota</taxon>
        <taxon>Desulfobacteria</taxon>
        <taxon>Desulfobacterales</taxon>
        <taxon>Desulfosarcinaceae</taxon>
        <taxon>Desulfosarcina</taxon>
    </lineage>
</organism>
<dbReference type="InterPro" id="IPR021295">
    <property type="entry name" value="DUF2867"/>
</dbReference>
<evidence type="ECO:0000313" key="2">
    <source>
        <dbReference type="EMBL" id="BBO81802.1"/>
    </source>
</evidence>
<dbReference type="AlphaFoldDB" id="A0A5K7ZI58"/>
<dbReference type="GO" id="GO:0005737">
    <property type="term" value="C:cytoplasm"/>
    <property type="evidence" value="ECO:0007669"/>
    <property type="project" value="TreeGrafter"/>
</dbReference>